<dbReference type="PANTHER" id="PTHR43605:SF10">
    <property type="entry name" value="ACYL-COA SYNTHETASE MEDIUM CHAIN FAMILY MEMBER 3"/>
    <property type="match status" value="1"/>
</dbReference>
<evidence type="ECO:0000256" key="4">
    <source>
        <dbReference type="ARBA" id="ARBA00022840"/>
    </source>
</evidence>
<protein>
    <submittedName>
        <fullName evidence="7">Acetyl-CoA synthetase</fullName>
    </submittedName>
</protein>
<dbReference type="OrthoDB" id="9778383at2"/>
<feature type="domain" description="AMP-binding enzyme C-terminal" evidence="6">
    <location>
        <begin position="432"/>
        <end position="511"/>
    </location>
</feature>
<dbReference type="SUPFAM" id="SSF56801">
    <property type="entry name" value="Acetyl-CoA synthetase-like"/>
    <property type="match status" value="1"/>
</dbReference>
<keyword evidence="3" id="KW-0547">Nucleotide-binding</keyword>
<dbReference type="InterPro" id="IPR025110">
    <property type="entry name" value="AMP-bd_C"/>
</dbReference>
<accession>A0A285CV22</accession>
<dbReference type="Gene3D" id="3.30.300.30">
    <property type="match status" value="1"/>
</dbReference>
<feature type="domain" description="AMP-dependent synthetase/ligase" evidence="5">
    <location>
        <begin position="22"/>
        <end position="382"/>
    </location>
</feature>
<keyword evidence="8" id="KW-1185">Reference proteome</keyword>
<evidence type="ECO:0000256" key="3">
    <source>
        <dbReference type="ARBA" id="ARBA00022741"/>
    </source>
</evidence>
<dbReference type="Pfam" id="PF00501">
    <property type="entry name" value="AMP-binding"/>
    <property type="match status" value="1"/>
</dbReference>
<dbReference type="GO" id="GO:0015645">
    <property type="term" value="F:fatty acid ligase activity"/>
    <property type="evidence" value="ECO:0007669"/>
    <property type="project" value="TreeGrafter"/>
</dbReference>
<evidence type="ECO:0000313" key="8">
    <source>
        <dbReference type="Proteomes" id="UP000219546"/>
    </source>
</evidence>
<evidence type="ECO:0000259" key="6">
    <source>
        <dbReference type="Pfam" id="PF13193"/>
    </source>
</evidence>
<dbReference type="Proteomes" id="UP000219546">
    <property type="component" value="Unassembled WGS sequence"/>
</dbReference>
<dbReference type="EMBL" id="OAOP01000005">
    <property type="protein sequence ID" value="SNX71407.1"/>
    <property type="molecule type" value="Genomic_DNA"/>
</dbReference>
<evidence type="ECO:0000256" key="1">
    <source>
        <dbReference type="ARBA" id="ARBA00006432"/>
    </source>
</evidence>
<keyword evidence="4" id="KW-0067">ATP-binding</keyword>
<evidence type="ECO:0000259" key="5">
    <source>
        <dbReference type="Pfam" id="PF00501"/>
    </source>
</evidence>
<dbReference type="InterPro" id="IPR051087">
    <property type="entry name" value="Mitochondrial_ACSM"/>
</dbReference>
<dbReference type="GO" id="GO:0004321">
    <property type="term" value="F:fatty-acyl-CoA synthase activity"/>
    <property type="evidence" value="ECO:0007669"/>
    <property type="project" value="TreeGrafter"/>
</dbReference>
<dbReference type="InterPro" id="IPR045851">
    <property type="entry name" value="AMP-bd_C_sf"/>
</dbReference>
<organism evidence="7 8">
    <name type="scientific">Bacillus oleivorans</name>
    <dbReference type="NCBI Taxonomy" id="1448271"/>
    <lineage>
        <taxon>Bacteria</taxon>
        <taxon>Bacillati</taxon>
        <taxon>Bacillota</taxon>
        <taxon>Bacilli</taxon>
        <taxon>Bacillales</taxon>
        <taxon>Bacillaceae</taxon>
        <taxon>Bacillus</taxon>
    </lineage>
</organism>
<dbReference type="InterPro" id="IPR042099">
    <property type="entry name" value="ANL_N_sf"/>
</dbReference>
<dbReference type="InterPro" id="IPR020845">
    <property type="entry name" value="AMP-binding_CS"/>
</dbReference>
<proteinExistence type="inferred from homology"/>
<dbReference type="FunFam" id="3.30.300.30:FF:000005">
    <property type="entry name" value="Acyl-coenzyme A synthetase ACSM5, mitochondrial"/>
    <property type="match status" value="1"/>
</dbReference>
<dbReference type="Gene3D" id="3.40.50.12780">
    <property type="entry name" value="N-terminal domain of ligase-like"/>
    <property type="match status" value="1"/>
</dbReference>
<evidence type="ECO:0000313" key="7">
    <source>
        <dbReference type="EMBL" id="SNX71407.1"/>
    </source>
</evidence>
<sequence>MDREKLIAPDQYNIVSEIERFAQSGNRLALLLETENGQKGQLTYKELMVSASQWAYVMKNAGLEKGDAVLIILPKSIEAYIGYVAALKAGLVVIPSSEMLRAKDIEYRLTHGDAKAIIASSFLVSEVEKVTSLSNLHKFVVGESVKNWVNIAEEAKQEPAHFKTADTSRDDVSFLSYTSGTTGNPKGVIHTHGWGYAHLRTAAENWLAVKEGDTVWATAGPGWQKWIWSPFLSVLGMGATGFVYQGKFEPEKYLQLLDQYKISVLCCTPTEYRLMAKVNHLEKYKLSSLHSAVSAGEPLNREVIDTFQQYFNIEVRDGYGQTENTLLLGVMKGMKLKPGSMGKPTPGNRVAIINDEGILCPPGEVGDIAVHIESPALFKNYYKDPERTAKQFRGDYYVTGDKARMDDEGYFWFEGRGDDMIISSGYTIGPFEVEDALVKHPKVKECAVVASPDEIRGSVVKAFVVLKGDIPENPAELSKELQEYVKAHTAPYKYPRKIEYVSDLPKTTSGKIRRVELRQKELVALQNSSGSVK</sequence>
<gene>
    <name evidence="7" type="ORF">SAMN05877753_105169</name>
</gene>
<dbReference type="AlphaFoldDB" id="A0A285CV22"/>
<dbReference type="PROSITE" id="PS00455">
    <property type="entry name" value="AMP_BINDING"/>
    <property type="match status" value="1"/>
</dbReference>
<keyword evidence="2" id="KW-0436">Ligase</keyword>
<evidence type="ECO:0000256" key="2">
    <source>
        <dbReference type="ARBA" id="ARBA00022598"/>
    </source>
</evidence>
<name>A0A285CV22_9BACI</name>
<dbReference type="RefSeq" id="WP_097158980.1">
    <property type="nucleotide sequence ID" value="NZ_JBEPMQ010000004.1"/>
</dbReference>
<dbReference type="CDD" id="cd05972">
    <property type="entry name" value="MACS_like"/>
    <property type="match status" value="1"/>
</dbReference>
<dbReference type="GO" id="GO:0016405">
    <property type="term" value="F:CoA-ligase activity"/>
    <property type="evidence" value="ECO:0007669"/>
    <property type="project" value="UniProtKB-ARBA"/>
</dbReference>
<dbReference type="GO" id="GO:0006637">
    <property type="term" value="P:acyl-CoA metabolic process"/>
    <property type="evidence" value="ECO:0007669"/>
    <property type="project" value="TreeGrafter"/>
</dbReference>
<dbReference type="NCBIfam" id="NF047394">
    <property type="entry name" value="AcylCoAsynMbcS"/>
    <property type="match status" value="1"/>
</dbReference>
<dbReference type="InterPro" id="IPR000873">
    <property type="entry name" value="AMP-dep_synth/lig_dom"/>
</dbReference>
<comment type="similarity">
    <text evidence="1">Belongs to the ATP-dependent AMP-binding enzyme family.</text>
</comment>
<dbReference type="PANTHER" id="PTHR43605">
    <property type="entry name" value="ACYL-COENZYME A SYNTHETASE"/>
    <property type="match status" value="1"/>
</dbReference>
<dbReference type="Pfam" id="PF13193">
    <property type="entry name" value="AMP-binding_C"/>
    <property type="match status" value="1"/>
</dbReference>
<dbReference type="GO" id="GO:0006633">
    <property type="term" value="P:fatty acid biosynthetic process"/>
    <property type="evidence" value="ECO:0007669"/>
    <property type="project" value="TreeGrafter"/>
</dbReference>
<dbReference type="GO" id="GO:0005524">
    <property type="term" value="F:ATP binding"/>
    <property type="evidence" value="ECO:0007669"/>
    <property type="project" value="UniProtKB-KW"/>
</dbReference>
<reference evidence="7 8" key="1">
    <citation type="submission" date="2017-08" db="EMBL/GenBank/DDBJ databases">
        <authorList>
            <person name="de Groot N.N."/>
        </authorList>
    </citation>
    <scope>NUCLEOTIDE SEQUENCE [LARGE SCALE GENOMIC DNA]</scope>
    <source>
        <strain evidence="7 8">JC228</strain>
    </source>
</reference>